<accession>A0A920CYL2</accession>
<dbReference type="EMBL" id="BOSE01000003">
    <property type="protein sequence ID" value="GIP16508.1"/>
    <property type="molecule type" value="Genomic_DNA"/>
</dbReference>
<evidence type="ECO:0000256" key="1">
    <source>
        <dbReference type="SAM" id="Phobius"/>
    </source>
</evidence>
<dbReference type="InterPro" id="IPR016747">
    <property type="entry name" value="Phosphotransbutyrylase"/>
</dbReference>
<keyword evidence="4" id="KW-1185">Reference proteome</keyword>
<name>A0A920CYL2_9BACL</name>
<protein>
    <recommendedName>
        <fullName evidence="2">VanZ-like domain-containing protein</fullName>
    </recommendedName>
</protein>
<dbReference type="PIRSF" id="PIRSF019083">
    <property type="entry name" value="UCP019083_VanZ"/>
    <property type="match status" value="1"/>
</dbReference>
<feature type="domain" description="VanZ-like" evidence="2">
    <location>
        <begin position="15"/>
        <end position="144"/>
    </location>
</feature>
<dbReference type="RefSeq" id="WP_213514820.1">
    <property type="nucleotide sequence ID" value="NZ_BOSE01000003.1"/>
</dbReference>
<feature type="transmembrane region" description="Helical" evidence="1">
    <location>
        <begin position="69"/>
        <end position="86"/>
    </location>
</feature>
<feature type="transmembrane region" description="Helical" evidence="1">
    <location>
        <begin position="93"/>
        <end position="110"/>
    </location>
</feature>
<dbReference type="PANTHER" id="PTHR28008">
    <property type="entry name" value="DOMAIN PROTEIN, PUTATIVE (AFU_ORTHOLOGUE AFUA_3G10980)-RELATED"/>
    <property type="match status" value="1"/>
</dbReference>
<dbReference type="InterPro" id="IPR006976">
    <property type="entry name" value="VanZ-like"/>
</dbReference>
<feature type="transmembrane region" description="Helical" evidence="1">
    <location>
        <begin position="7"/>
        <end position="27"/>
    </location>
</feature>
<organism evidence="3 4">
    <name type="scientific">Paenibacillus montaniterrae</name>
    <dbReference type="NCBI Taxonomy" id="429341"/>
    <lineage>
        <taxon>Bacteria</taxon>
        <taxon>Bacillati</taxon>
        <taxon>Bacillota</taxon>
        <taxon>Bacilli</taxon>
        <taxon>Bacillales</taxon>
        <taxon>Paenibacillaceae</taxon>
        <taxon>Paenibacillus</taxon>
    </lineage>
</organism>
<keyword evidence="1" id="KW-0472">Membrane</keyword>
<keyword evidence="1" id="KW-0812">Transmembrane</keyword>
<sequence>MKQKSVILRLILGTLTIMLAVAIFMLSNQPASQSSHLSMTFAAHSLPYIEKWTGYELSLAEWNRILRKLAHFSLFFFLAIFLITMCRLKKLSWRRSAIITLFIAMSYAVIDESHQLFIEGRGASIRDVAIDSAGAILGIVVVFLVGRRWLK</sequence>
<comment type="caution">
    <text evidence="3">The sequence shown here is derived from an EMBL/GenBank/DDBJ whole genome shotgun (WGS) entry which is preliminary data.</text>
</comment>
<dbReference type="NCBIfam" id="NF037970">
    <property type="entry name" value="vanZ_1"/>
    <property type="match status" value="1"/>
</dbReference>
<gene>
    <name evidence="3" type="ORF">J40TS1_21500</name>
</gene>
<dbReference type="Pfam" id="PF04892">
    <property type="entry name" value="VanZ"/>
    <property type="match status" value="1"/>
</dbReference>
<dbReference type="AlphaFoldDB" id="A0A920CYL2"/>
<evidence type="ECO:0000313" key="4">
    <source>
        <dbReference type="Proteomes" id="UP000683139"/>
    </source>
</evidence>
<dbReference type="Proteomes" id="UP000683139">
    <property type="component" value="Unassembled WGS sequence"/>
</dbReference>
<keyword evidence="1" id="KW-1133">Transmembrane helix</keyword>
<proteinExistence type="predicted"/>
<reference evidence="3" key="1">
    <citation type="submission" date="2021-03" db="EMBL/GenBank/DDBJ databases">
        <title>Antimicrobial resistance genes in bacteria isolated from Japanese honey, and their potential for conferring macrolide and lincosamide resistance in the American foulbrood pathogen Paenibacillus larvae.</title>
        <authorList>
            <person name="Okamoto M."/>
            <person name="Kumagai M."/>
            <person name="Kanamori H."/>
            <person name="Takamatsu D."/>
        </authorList>
    </citation>
    <scope>NUCLEOTIDE SEQUENCE</scope>
    <source>
        <strain evidence="3">J40TS1</strain>
    </source>
</reference>
<dbReference type="PANTHER" id="PTHR28008:SF1">
    <property type="entry name" value="DOMAIN PROTEIN, PUTATIVE (AFU_ORTHOLOGUE AFUA_3G10980)-RELATED"/>
    <property type="match status" value="1"/>
</dbReference>
<evidence type="ECO:0000313" key="3">
    <source>
        <dbReference type="EMBL" id="GIP16508.1"/>
    </source>
</evidence>
<feature type="transmembrane region" description="Helical" evidence="1">
    <location>
        <begin position="130"/>
        <end position="150"/>
    </location>
</feature>
<evidence type="ECO:0000259" key="2">
    <source>
        <dbReference type="Pfam" id="PF04892"/>
    </source>
</evidence>